<feature type="compositionally biased region" description="Polar residues" evidence="1">
    <location>
        <begin position="437"/>
        <end position="446"/>
    </location>
</feature>
<name>K2RCQ2_MACPH</name>
<sequence length="907" mass="91253">MILPFLPLLLLVTYAQAVVVPRTMLSPFQDGTYADPPSRTTIAGPSCPISCSYAIQSATSYSWYKLKASTTVTHAIEYVIVNNRTNTTRTSTSYAELPGNITIPPTNSAGTQVWPMTISSPVAAGTWSTFVTNITYPQTFVQYPTGYTWWGALQTTTTDGVSVCSWAPYYWTGSNISTSAIWTKSLATSSVGCWGAAPTRQCATHTPTTSTWISTTGDWSRVASGQQVLFTSVPQIEPATTSVDPEDPKGYLYVIGLPSVQYGKGREVTPSPPGNNDVIWSQCTSADVPIPWIGLSSGVQPVQEMRSAYFLTVTSTIHENTGPTTTKALGQGLETLLAPTASSGSGVTVDAPRQTSVSPMATASSSYPVSVTADGIAFSKPSITTVGTTAAVSFVFPSAVAGPSSPEDSDSVGIDMGFTKMTNSQPHTMGIDLGPSTAESAQTETPVGFSTGTPAAGPVSVSGEGFNIGFGPHTDGPTLVLTEIGGSLVLSTLSPSSTLATTASAEPAAPGTTKSAQSEPDDPTQISTAAEPANPGTTLGALEPDTPEPESSARTSLASEPGLPVIATVAPQEPGFTEVAASPTPIEVGGITVSQNSDTQLVVGSQTLAAGSSIIVGSGSSTTLVVLQTEGSSTHIVVGTATAAVPSLAPAKPVSSAAPAAPFEVGGITASQNTASEIIVGTQTIAIGSSIVVGSGSSTTAVVLQTHDGTTQLVVGSATAAVPTAPAAAPSNATPAPFTVAGVTISQNSASNLIIGTQTLFPGSSLVLGSGYSTTAVALQTDESTTRLVIGSSTAAIPEATPAGAAAPPIIIGSHTLLPGSTLTIGSGTRTTALVLSTNAAGGGSVIVVADASTTYTVAAPSAASPSTTTTAPTTTVPTTGAHLITIGVTTELVVGHSTYTFRTGGE</sequence>
<keyword evidence="2" id="KW-0732">Signal</keyword>
<feature type="compositionally biased region" description="Polar residues" evidence="1">
    <location>
        <begin position="514"/>
        <end position="528"/>
    </location>
</feature>
<evidence type="ECO:0000256" key="1">
    <source>
        <dbReference type="SAM" id="MobiDB-lite"/>
    </source>
</evidence>
<evidence type="ECO:0000313" key="4">
    <source>
        <dbReference type="Proteomes" id="UP000007129"/>
    </source>
</evidence>
<dbReference type="Proteomes" id="UP000007129">
    <property type="component" value="Unassembled WGS sequence"/>
</dbReference>
<reference evidence="3 4" key="1">
    <citation type="journal article" date="2012" name="BMC Genomics">
        <title>Tools to kill: Genome of one of the most destructive plant pathogenic fungi Macrophomina phaseolina.</title>
        <authorList>
            <person name="Islam M.S."/>
            <person name="Haque M.S."/>
            <person name="Islam M.M."/>
            <person name="Emdad E.M."/>
            <person name="Halim A."/>
            <person name="Hossen Q.M.M."/>
            <person name="Hossain M.Z."/>
            <person name="Ahmed B."/>
            <person name="Rahim S."/>
            <person name="Rahman M.S."/>
            <person name="Alam M.M."/>
            <person name="Hou S."/>
            <person name="Wan X."/>
            <person name="Saito J.A."/>
            <person name="Alam M."/>
        </authorList>
    </citation>
    <scope>NUCLEOTIDE SEQUENCE [LARGE SCALE GENOMIC DNA]</scope>
    <source>
        <strain evidence="3 4">MS6</strain>
    </source>
</reference>
<dbReference type="InParanoid" id="K2RCQ2"/>
<feature type="region of interest" description="Disordered" evidence="1">
    <location>
        <begin position="500"/>
        <end position="562"/>
    </location>
</feature>
<dbReference type="eggNOG" id="KOG1216">
    <property type="taxonomic scope" value="Eukaryota"/>
</dbReference>
<proteinExistence type="predicted"/>
<dbReference type="HOGENOM" id="CLU_358646_0_0_1"/>
<gene>
    <name evidence="3" type="ORF">MPH_12166</name>
</gene>
<evidence type="ECO:0000256" key="2">
    <source>
        <dbReference type="SAM" id="SignalP"/>
    </source>
</evidence>
<comment type="caution">
    <text evidence="3">The sequence shown here is derived from an EMBL/GenBank/DDBJ whole genome shotgun (WGS) entry which is preliminary data.</text>
</comment>
<organism evidence="3 4">
    <name type="scientific">Macrophomina phaseolina (strain MS6)</name>
    <name type="common">Charcoal rot fungus</name>
    <dbReference type="NCBI Taxonomy" id="1126212"/>
    <lineage>
        <taxon>Eukaryota</taxon>
        <taxon>Fungi</taxon>
        <taxon>Dikarya</taxon>
        <taxon>Ascomycota</taxon>
        <taxon>Pezizomycotina</taxon>
        <taxon>Dothideomycetes</taxon>
        <taxon>Dothideomycetes incertae sedis</taxon>
        <taxon>Botryosphaeriales</taxon>
        <taxon>Botryosphaeriaceae</taxon>
        <taxon>Macrophomina</taxon>
    </lineage>
</organism>
<dbReference type="EMBL" id="AHHD01000505">
    <property type="protein sequence ID" value="EKG10682.1"/>
    <property type="molecule type" value="Genomic_DNA"/>
</dbReference>
<feature type="chain" id="PRO_5003866593" evidence="2">
    <location>
        <begin position="18"/>
        <end position="907"/>
    </location>
</feature>
<feature type="region of interest" description="Disordered" evidence="1">
    <location>
        <begin position="424"/>
        <end position="446"/>
    </location>
</feature>
<protein>
    <submittedName>
        <fullName evidence="3">Uncharacterized protein</fullName>
    </submittedName>
</protein>
<dbReference type="AlphaFoldDB" id="K2RCQ2"/>
<dbReference type="VEuPathDB" id="FungiDB:MPH_12166"/>
<accession>K2RCQ2</accession>
<feature type="compositionally biased region" description="Low complexity" evidence="1">
    <location>
        <begin position="500"/>
        <end position="513"/>
    </location>
</feature>
<dbReference type="OrthoDB" id="3944128at2759"/>
<feature type="signal peptide" evidence="2">
    <location>
        <begin position="1"/>
        <end position="17"/>
    </location>
</feature>
<evidence type="ECO:0000313" key="3">
    <source>
        <dbReference type="EMBL" id="EKG10682.1"/>
    </source>
</evidence>